<dbReference type="SUPFAM" id="SSF56672">
    <property type="entry name" value="DNA/RNA polymerases"/>
    <property type="match status" value="1"/>
</dbReference>
<feature type="non-terminal residue" evidence="2">
    <location>
        <position position="1"/>
    </location>
</feature>
<dbReference type="AlphaFoldDB" id="A0A392M6U8"/>
<keyword evidence="3" id="KW-1185">Reference proteome</keyword>
<reference evidence="2 3" key="1">
    <citation type="journal article" date="2018" name="Front. Plant Sci.">
        <title>Red Clover (Trifolium pratense) and Zigzag Clover (T. medium) - A Picture of Genomic Similarities and Differences.</title>
        <authorList>
            <person name="Dluhosova J."/>
            <person name="Istvanek J."/>
            <person name="Nedelnik J."/>
            <person name="Repkova J."/>
        </authorList>
    </citation>
    <scope>NUCLEOTIDE SEQUENCE [LARGE SCALE GENOMIC DNA]</scope>
    <source>
        <strain evidence="3">cv. 10/8</strain>
        <tissue evidence="2">Leaf</tissue>
    </source>
</reference>
<dbReference type="EMBL" id="LXQA010004742">
    <property type="protein sequence ID" value="MCH83160.1"/>
    <property type="molecule type" value="Genomic_DNA"/>
</dbReference>
<protein>
    <recommendedName>
        <fullName evidence="1">Reverse transcriptase domain-containing protein</fullName>
    </recommendedName>
</protein>
<accession>A0A392M6U8</accession>
<dbReference type="InterPro" id="IPR000477">
    <property type="entry name" value="RT_dom"/>
</dbReference>
<dbReference type="PANTHER" id="PTHR46890">
    <property type="entry name" value="NON-LTR RETROLELEMENT REVERSE TRANSCRIPTASE-LIKE PROTEIN-RELATED"/>
    <property type="match status" value="1"/>
</dbReference>
<dbReference type="Pfam" id="PF00078">
    <property type="entry name" value="RVT_1"/>
    <property type="match status" value="1"/>
</dbReference>
<dbReference type="PANTHER" id="PTHR46890:SF48">
    <property type="entry name" value="RNA-DIRECTED DNA POLYMERASE"/>
    <property type="match status" value="1"/>
</dbReference>
<name>A0A392M6U8_9FABA</name>
<dbReference type="CDD" id="cd01650">
    <property type="entry name" value="RT_nLTR_like"/>
    <property type="match status" value="1"/>
</dbReference>
<evidence type="ECO:0000259" key="1">
    <source>
        <dbReference type="Pfam" id="PF00078"/>
    </source>
</evidence>
<proteinExistence type="predicted"/>
<comment type="caution">
    <text evidence="2">The sequence shown here is derived from an EMBL/GenBank/DDBJ whole genome shotgun (WGS) entry which is preliminary data.</text>
</comment>
<sequence>CWDKNIPIHDNLQALQHNIKEWKFLSFDKVIESKKELMARIGGIQKSMYNGGNLRWLRGLENRLQKELAEILKKEEMMWFQRSRAKWLMDGDRNTRWEWKQTDVTFLILDREIFDMFRMPIEEQEVRKALLSMSPWKAPGPDGYPAGFYQQAWNVVGLSIIDFVRAVWNNPEELNLVNFTNICLIPKVARPEFVNQFRPISLCNTIYKIVSKVMVSRLKKCIPTIVSLFQTGFVPGLPHPMINVIMKGVTSVQTIVKWNGICADYFRPTRGIRQGDPISPYLFVMGMDKLSHLICHAVNQGEWKPIKVGRNGPVISHLMFADDLLLFGQAKVLQMQCVMRILDEFCTLSGQHGGWFVREIPWSSIDRTSAQKS</sequence>
<organism evidence="2 3">
    <name type="scientific">Trifolium medium</name>
    <dbReference type="NCBI Taxonomy" id="97028"/>
    <lineage>
        <taxon>Eukaryota</taxon>
        <taxon>Viridiplantae</taxon>
        <taxon>Streptophyta</taxon>
        <taxon>Embryophyta</taxon>
        <taxon>Tracheophyta</taxon>
        <taxon>Spermatophyta</taxon>
        <taxon>Magnoliopsida</taxon>
        <taxon>eudicotyledons</taxon>
        <taxon>Gunneridae</taxon>
        <taxon>Pentapetalae</taxon>
        <taxon>rosids</taxon>
        <taxon>fabids</taxon>
        <taxon>Fabales</taxon>
        <taxon>Fabaceae</taxon>
        <taxon>Papilionoideae</taxon>
        <taxon>50 kb inversion clade</taxon>
        <taxon>NPAAA clade</taxon>
        <taxon>Hologalegina</taxon>
        <taxon>IRL clade</taxon>
        <taxon>Trifolieae</taxon>
        <taxon>Trifolium</taxon>
    </lineage>
</organism>
<evidence type="ECO:0000313" key="2">
    <source>
        <dbReference type="EMBL" id="MCH83160.1"/>
    </source>
</evidence>
<feature type="domain" description="Reverse transcriptase" evidence="1">
    <location>
        <begin position="264"/>
        <end position="348"/>
    </location>
</feature>
<gene>
    <name evidence="2" type="ORF">A2U01_0003975</name>
</gene>
<dbReference type="InterPro" id="IPR043502">
    <property type="entry name" value="DNA/RNA_pol_sf"/>
</dbReference>
<evidence type="ECO:0000313" key="3">
    <source>
        <dbReference type="Proteomes" id="UP000265520"/>
    </source>
</evidence>
<dbReference type="Proteomes" id="UP000265520">
    <property type="component" value="Unassembled WGS sequence"/>
</dbReference>
<dbReference type="InterPro" id="IPR052343">
    <property type="entry name" value="Retrotransposon-Effector_Assoc"/>
</dbReference>